<organism evidence="1 2">
    <name type="scientific">Corallococcus interemptor</name>
    <dbReference type="NCBI Taxonomy" id="2316720"/>
    <lineage>
        <taxon>Bacteria</taxon>
        <taxon>Pseudomonadati</taxon>
        <taxon>Myxococcota</taxon>
        <taxon>Myxococcia</taxon>
        <taxon>Myxococcales</taxon>
        <taxon>Cystobacterineae</taxon>
        <taxon>Myxococcaceae</taxon>
        <taxon>Corallococcus</taxon>
    </lineage>
</organism>
<dbReference type="Pfam" id="PF00805">
    <property type="entry name" value="Pentapeptide"/>
    <property type="match status" value="2"/>
</dbReference>
<dbReference type="EMBL" id="RAWM01000094">
    <property type="protein sequence ID" value="RKH63663.1"/>
    <property type="molecule type" value="Genomic_DNA"/>
</dbReference>
<dbReference type="Gene3D" id="2.160.20.80">
    <property type="entry name" value="E3 ubiquitin-protein ligase SopA"/>
    <property type="match status" value="1"/>
</dbReference>
<dbReference type="Proteomes" id="UP000282656">
    <property type="component" value="Unassembled WGS sequence"/>
</dbReference>
<keyword evidence="2" id="KW-1185">Reference proteome</keyword>
<name>A0A3A8Q4N1_9BACT</name>
<protein>
    <submittedName>
        <fullName evidence="1">Pentapeptide repeat-containing protein</fullName>
    </submittedName>
</protein>
<dbReference type="SUPFAM" id="SSF141571">
    <property type="entry name" value="Pentapeptide repeat-like"/>
    <property type="match status" value="1"/>
</dbReference>
<comment type="caution">
    <text evidence="1">The sequence shown here is derived from an EMBL/GenBank/DDBJ whole genome shotgun (WGS) entry which is preliminary data.</text>
</comment>
<dbReference type="InterPro" id="IPR001646">
    <property type="entry name" value="5peptide_repeat"/>
</dbReference>
<dbReference type="AlphaFoldDB" id="A0A3A8Q4N1"/>
<evidence type="ECO:0000313" key="2">
    <source>
        <dbReference type="Proteomes" id="UP000282656"/>
    </source>
</evidence>
<proteinExistence type="predicted"/>
<evidence type="ECO:0000313" key="1">
    <source>
        <dbReference type="EMBL" id="RKH63663.1"/>
    </source>
</evidence>
<sequence>MSACGFQGPWRDVLRGFPGVDALGAQVGDLRGIDLTHEELPGADLVHARLDGARLDDCGLTEARLDFATLSGASLSLARLDGASLMACVALGMWCGISGRREATHHSWMPSCSGLAWPVRCRDEGGAEEGADTMIGLSPGCYA</sequence>
<accession>A0A3A8Q4N1</accession>
<reference evidence="2" key="1">
    <citation type="submission" date="2018-09" db="EMBL/GenBank/DDBJ databases">
        <authorList>
            <person name="Livingstone P.G."/>
            <person name="Whitworth D.E."/>
        </authorList>
    </citation>
    <scope>NUCLEOTIDE SEQUENCE [LARGE SCALE GENOMIC DNA]</scope>
    <source>
        <strain evidence="2">AB047A</strain>
    </source>
</reference>
<gene>
    <name evidence="1" type="ORF">D7X96_27460</name>
</gene>